<dbReference type="Proteomes" id="UP000030746">
    <property type="component" value="Unassembled WGS sequence"/>
</dbReference>
<feature type="active site" description="Charge relay system" evidence="2">
    <location>
        <position position="196"/>
    </location>
</feature>
<dbReference type="RefSeq" id="XP_009064234.1">
    <property type="nucleotide sequence ID" value="XM_009065986.1"/>
</dbReference>
<evidence type="ECO:0000256" key="2">
    <source>
        <dbReference type="PIRSR" id="PIRSR005211-1"/>
    </source>
</evidence>
<dbReference type="Gene3D" id="3.40.50.1820">
    <property type="entry name" value="alpha/beta hydrolase"/>
    <property type="match status" value="1"/>
</dbReference>
<reference evidence="4 5" key="1">
    <citation type="journal article" date="2013" name="Nature">
        <title>Insights into bilaterian evolution from three spiralian genomes.</title>
        <authorList>
            <person name="Simakov O."/>
            <person name="Marletaz F."/>
            <person name="Cho S.J."/>
            <person name="Edsinger-Gonzales E."/>
            <person name="Havlak P."/>
            <person name="Hellsten U."/>
            <person name="Kuo D.H."/>
            <person name="Larsson T."/>
            <person name="Lv J."/>
            <person name="Arendt D."/>
            <person name="Savage R."/>
            <person name="Osoegawa K."/>
            <person name="de Jong P."/>
            <person name="Grimwood J."/>
            <person name="Chapman J.A."/>
            <person name="Shapiro H."/>
            <person name="Aerts A."/>
            <person name="Otillar R.P."/>
            <person name="Terry A.Y."/>
            <person name="Boore J.L."/>
            <person name="Grigoriev I.V."/>
            <person name="Lindberg D.R."/>
            <person name="Seaver E.C."/>
            <person name="Weisblat D.A."/>
            <person name="Putnam N.H."/>
            <person name="Rokhsar D.S."/>
        </authorList>
    </citation>
    <scope>NUCLEOTIDE SEQUENCE [LARGE SCALE GENOMIC DNA]</scope>
</reference>
<gene>
    <name evidence="4" type="ORF">LOTGIDRAFT_204654</name>
</gene>
<dbReference type="InterPro" id="IPR029058">
    <property type="entry name" value="AB_hydrolase_fold"/>
</dbReference>
<dbReference type="OrthoDB" id="5954035at2759"/>
<dbReference type="PANTHER" id="PTHR10794">
    <property type="entry name" value="ABHYDROLASE DOMAIN-CONTAINING PROTEIN"/>
    <property type="match status" value="1"/>
</dbReference>
<dbReference type="PANTHER" id="PTHR10794:SF45">
    <property type="entry name" value="MONOACYLGLYCEROL LIPASE ABHD2"/>
    <property type="match status" value="1"/>
</dbReference>
<dbReference type="InterPro" id="IPR000073">
    <property type="entry name" value="AB_hydrolase_1"/>
</dbReference>
<dbReference type="PIRSF" id="PIRSF005211">
    <property type="entry name" value="Ab_hydro_YheT"/>
    <property type="match status" value="1"/>
</dbReference>
<proteinExistence type="inferred from homology"/>
<dbReference type="Pfam" id="PF00561">
    <property type="entry name" value="Abhydrolase_1"/>
    <property type="match status" value="1"/>
</dbReference>
<dbReference type="GO" id="GO:0046464">
    <property type="term" value="P:acylglycerol catabolic process"/>
    <property type="evidence" value="ECO:0007669"/>
    <property type="project" value="TreeGrafter"/>
</dbReference>
<dbReference type="GeneID" id="20245738"/>
<feature type="active site" description="Charge relay system" evidence="2">
    <location>
        <position position="332"/>
    </location>
</feature>
<dbReference type="GO" id="GO:0036126">
    <property type="term" value="C:sperm flagellum"/>
    <property type="evidence" value="ECO:0007669"/>
    <property type="project" value="TreeGrafter"/>
</dbReference>
<dbReference type="GO" id="GO:0043401">
    <property type="term" value="P:steroid hormone receptor signaling pathway"/>
    <property type="evidence" value="ECO:0007669"/>
    <property type="project" value="TreeGrafter"/>
</dbReference>
<accession>V3Z397</accession>
<dbReference type="EMBL" id="KB203331">
    <property type="protein sequence ID" value="ESO85093.1"/>
    <property type="molecule type" value="Genomic_DNA"/>
</dbReference>
<dbReference type="HOGENOM" id="CLU_032487_5_0_1"/>
<dbReference type="InterPro" id="IPR012020">
    <property type="entry name" value="ABHD4"/>
</dbReference>
<name>V3Z397_LOTGI</name>
<dbReference type="KEGG" id="lgi:LOTGIDRAFT_204654"/>
<dbReference type="GO" id="GO:0051792">
    <property type="term" value="P:medium-chain fatty acid biosynthetic process"/>
    <property type="evidence" value="ECO:0007669"/>
    <property type="project" value="TreeGrafter"/>
</dbReference>
<organism evidence="4 5">
    <name type="scientific">Lottia gigantea</name>
    <name type="common">Giant owl limpet</name>
    <dbReference type="NCBI Taxonomy" id="225164"/>
    <lineage>
        <taxon>Eukaryota</taxon>
        <taxon>Metazoa</taxon>
        <taxon>Spiralia</taxon>
        <taxon>Lophotrochozoa</taxon>
        <taxon>Mollusca</taxon>
        <taxon>Gastropoda</taxon>
        <taxon>Patellogastropoda</taxon>
        <taxon>Lottioidea</taxon>
        <taxon>Lottiidae</taxon>
        <taxon>Lottia</taxon>
    </lineage>
</organism>
<evidence type="ECO:0000313" key="4">
    <source>
        <dbReference type="EMBL" id="ESO85093.1"/>
    </source>
</evidence>
<evidence type="ECO:0000259" key="3">
    <source>
        <dbReference type="Pfam" id="PF00561"/>
    </source>
</evidence>
<dbReference type="OMA" id="HCTGEDV"/>
<sequence length="401" mass="45981">MSLLIATGLFCVIYLLVKFLNISQPCHLPELYFKDKTSNFIQTVFTMCPILFESYIPPLLWGKSGHLQTFIYAKMGRIMSPLPNGKRIELIRPDNATMSFDVFQPHYEHPTGRDYTLAVCPGIANSSESLYIRTLVDHAQYNGFRVAVLNHLGALRKVKLTSPRIFNYGETGEYNCMIDELKRLYPNTSIIAVGCSMGANIVIKYLGECKQHENKVIGALSFCQGYDVNDAKPFLLGWESCRRLYCYFMAINLRQLLRSHQDILFTEQAQSEYGTVELKKLYSATSLLAIDELYSVNAFKFKCCEEYYHWASCKQYIQNITKPIFILNAEDDPIVPKQLYTTPLKYQENHDNCLFIVTKHGGHLGFFEGGFIKPNTITWLDRAVVQFSNVLCELDCKERKS</sequence>
<dbReference type="GO" id="GO:0008126">
    <property type="term" value="F:acetylesterase activity"/>
    <property type="evidence" value="ECO:0007669"/>
    <property type="project" value="TreeGrafter"/>
</dbReference>
<keyword evidence="5" id="KW-1185">Reference proteome</keyword>
<feature type="domain" description="AB hydrolase-1" evidence="3">
    <location>
        <begin position="117"/>
        <end position="369"/>
    </location>
</feature>
<feature type="active site" description="Charge relay system" evidence="2">
    <location>
        <position position="363"/>
    </location>
</feature>
<dbReference type="GO" id="GO:0051793">
    <property type="term" value="P:medium-chain fatty acid catabolic process"/>
    <property type="evidence" value="ECO:0007669"/>
    <property type="project" value="TreeGrafter"/>
</dbReference>
<dbReference type="GO" id="GO:0097524">
    <property type="term" value="C:sperm plasma membrane"/>
    <property type="evidence" value="ECO:0007669"/>
    <property type="project" value="TreeGrafter"/>
</dbReference>
<evidence type="ECO:0000313" key="5">
    <source>
        <dbReference type="Proteomes" id="UP000030746"/>
    </source>
</evidence>
<dbReference type="CTD" id="20245738"/>
<comment type="similarity">
    <text evidence="1">Belongs to the AB hydrolase superfamily. AB hydrolase 4 family.</text>
</comment>
<dbReference type="GO" id="GO:0048240">
    <property type="term" value="P:sperm capacitation"/>
    <property type="evidence" value="ECO:0007669"/>
    <property type="project" value="TreeGrafter"/>
</dbReference>
<dbReference type="SUPFAM" id="SSF53474">
    <property type="entry name" value="alpha/beta-Hydrolases"/>
    <property type="match status" value="1"/>
</dbReference>
<dbReference type="GO" id="GO:0047372">
    <property type="term" value="F:monoacylglycerol lipase activity"/>
    <property type="evidence" value="ECO:0007669"/>
    <property type="project" value="TreeGrafter"/>
</dbReference>
<evidence type="ECO:0000256" key="1">
    <source>
        <dbReference type="ARBA" id="ARBA00010884"/>
    </source>
</evidence>
<dbReference type="InterPro" id="IPR050960">
    <property type="entry name" value="AB_hydrolase_4_sf"/>
</dbReference>
<dbReference type="AlphaFoldDB" id="V3Z397"/>
<protein>
    <recommendedName>
        <fullName evidence="3">AB hydrolase-1 domain-containing protein</fullName>
    </recommendedName>
</protein>